<dbReference type="InterPro" id="IPR002052">
    <property type="entry name" value="DNA_methylase_N6_adenine_CS"/>
</dbReference>
<name>A0ABZ0DJ80_9XANT</name>
<keyword evidence="5 7" id="KW-0949">S-adenosyl-L-methionine</keyword>
<dbReference type="PRINTS" id="PR00505">
    <property type="entry name" value="D12N6MTFRASE"/>
</dbReference>
<protein>
    <recommendedName>
        <fullName evidence="2 7">Site-specific DNA-methyltransferase (adenine-specific)</fullName>
        <ecNumber evidence="2 7">2.1.1.72</ecNumber>
    </recommendedName>
</protein>
<dbReference type="GO" id="GO:0032259">
    <property type="term" value="P:methylation"/>
    <property type="evidence" value="ECO:0007669"/>
    <property type="project" value="UniProtKB-KW"/>
</dbReference>
<dbReference type="PROSITE" id="PS00092">
    <property type="entry name" value="N6_MTASE"/>
    <property type="match status" value="1"/>
</dbReference>
<dbReference type="PANTHER" id="PTHR30481">
    <property type="entry name" value="DNA ADENINE METHYLASE"/>
    <property type="match status" value="1"/>
</dbReference>
<dbReference type="RefSeq" id="WP_316692487.1">
    <property type="nucleotide sequence ID" value="NZ_CP103837.1"/>
</dbReference>
<organism evidence="8 9">
    <name type="scientific">Xanthomonas dyei</name>
    <dbReference type="NCBI Taxonomy" id="743699"/>
    <lineage>
        <taxon>Bacteria</taxon>
        <taxon>Pseudomonadati</taxon>
        <taxon>Pseudomonadota</taxon>
        <taxon>Gammaproteobacteria</taxon>
        <taxon>Lysobacterales</taxon>
        <taxon>Lysobacteraceae</taxon>
        <taxon>Xanthomonas</taxon>
    </lineage>
</organism>
<evidence type="ECO:0000313" key="9">
    <source>
        <dbReference type="Proteomes" id="UP001304534"/>
    </source>
</evidence>
<dbReference type="InterPro" id="IPR012263">
    <property type="entry name" value="M_m6A_EcoRV"/>
</dbReference>
<proteinExistence type="inferred from homology"/>
<evidence type="ECO:0000256" key="2">
    <source>
        <dbReference type="ARBA" id="ARBA00011900"/>
    </source>
</evidence>
<dbReference type="EC" id="2.1.1.72" evidence="2 7"/>
<evidence type="ECO:0000256" key="1">
    <source>
        <dbReference type="ARBA" id="ARBA00006594"/>
    </source>
</evidence>
<dbReference type="PIRSF" id="PIRSF000398">
    <property type="entry name" value="M_m6A_EcoRV"/>
    <property type="match status" value="1"/>
</dbReference>
<dbReference type="NCBIfam" id="TIGR00571">
    <property type="entry name" value="dam"/>
    <property type="match status" value="1"/>
</dbReference>
<reference evidence="8 9" key="1">
    <citation type="submission" date="2022-08" db="EMBL/GenBank/DDBJ databases">
        <title>Whole genome sequencing-based tracing of a 2022 introduction and outbreak of Xanthomonas hortorum pv. pelargonii.</title>
        <authorList>
            <person name="Iruegas-Bocardo F."/>
            <person name="Weisberg A.K."/>
            <person name="Riutta E.R."/>
            <person name="Kilday K."/>
            <person name="Bonkowski J.C."/>
            <person name="Creswell T."/>
            <person name="Daughtrey M.L."/>
            <person name="Rane K."/>
            <person name="Grunwald N.J."/>
            <person name="Chang J.H."/>
            <person name="Putnam M.L."/>
        </authorList>
    </citation>
    <scope>NUCLEOTIDE SEQUENCE [LARGE SCALE GENOMIC DNA]</scope>
    <source>
        <strain evidence="8 9">22-325</strain>
    </source>
</reference>
<dbReference type="Gene3D" id="3.40.50.150">
    <property type="entry name" value="Vaccinia Virus protein VP39"/>
    <property type="match status" value="1"/>
</dbReference>
<accession>A0ABZ0DJ80</accession>
<dbReference type="InterPro" id="IPR012327">
    <property type="entry name" value="MeTrfase_D12"/>
</dbReference>
<comment type="catalytic activity">
    <reaction evidence="6 7">
        <text>a 2'-deoxyadenosine in DNA + S-adenosyl-L-methionine = an N(6)-methyl-2'-deoxyadenosine in DNA + S-adenosyl-L-homocysteine + H(+)</text>
        <dbReference type="Rhea" id="RHEA:15197"/>
        <dbReference type="Rhea" id="RHEA-COMP:12418"/>
        <dbReference type="Rhea" id="RHEA-COMP:12419"/>
        <dbReference type="ChEBI" id="CHEBI:15378"/>
        <dbReference type="ChEBI" id="CHEBI:57856"/>
        <dbReference type="ChEBI" id="CHEBI:59789"/>
        <dbReference type="ChEBI" id="CHEBI:90615"/>
        <dbReference type="ChEBI" id="CHEBI:90616"/>
        <dbReference type="EC" id="2.1.1.72"/>
    </reaction>
</comment>
<evidence type="ECO:0000256" key="4">
    <source>
        <dbReference type="ARBA" id="ARBA00022679"/>
    </source>
</evidence>
<keyword evidence="3 7" id="KW-0489">Methyltransferase</keyword>
<evidence type="ECO:0000313" key="8">
    <source>
        <dbReference type="EMBL" id="WOB28505.1"/>
    </source>
</evidence>
<dbReference type="Gene3D" id="1.10.1020.10">
    <property type="entry name" value="Adenine-specific Methyltransferase, Domain 2"/>
    <property type="match status" value="1"/>
</dbReference>
<dbReference type="GO" id="GO:0009007">
    <property type="term" value="F:site-specific DNA-methyltransferase (adenine-specific) activity"/>
    <property type="evidence" value="ECO:0007669"/>
    <property type="project" value="UniProtKB-EC"/>
</dbReference>
<keyword evidence="4 7" id="KW-0808">Transferase</keyword>
<dbReference type="InterPro" id="IPR029063">
    <property type="entry name" value="SAM-dependent_MTases_sf"/>
</dbReference>
<dbReference type="Pfam" id="PF02086">
    <property type="entry name" value="MethyltransfD12"/>
    <property type="match status" value="1"/>
</dbReference>
<sequence>MRSPIRWAGSKRRLLPLLVNQSPKSYERYVEPFCGSMCLLAALRPTQALVGDINQGLIHFYRMVRWRPRVVAKLAHSLPNGDADYYAIRAHDTADLTAEERAARFLYLNRYCFNGVYRTNKLGNFNVPRGTHTGSLPSEEDLVMFGRLLKDVELQCVDFEKVLNAARSGDFIYLDPPYVGRDVRDRGEYGSNAFKFDDFYRFREAVESAAVRGAKVLVSYADLPIVRESFSDWTIQGISVARNVSGFARGRMSAKELLIRNYR</sequence>
<evidence type="ECO:0000256" key="6">
    <source>
        <dbReference type="ARBA" id="ARBA00047942"/>
    </source>
</evidence>
<evidence type="ECO:0000256" key="7">
    <source>
        <dbReference type="RuleBase" id="RU361257"/>
    </source>
</evidence>
<dbReference type="SUPFAM" id="SSF53335">
    <property type="entry name" value="S-adenosyl-L-methionine-dependent methyltransferases"/>
    <property type="match status" value="1"/>
</dbReference>
<dbReference type="Proteomes" id="UP001304534">
    <property type="component" value="Chromosome"/>
</dbReference>
<gene>
    <name evidence="8" type="ORF">NYR99_03410</name>
</gene>
<comment type="similarity">
    <text evidence="1 7">Belongs to the N(4)/N(6)-methyltransferase family.</text>
</comment>
<dbReference type="GeneID" id="95582887"/>
<dbReference type="InterPro" id="IPR023095">
    <property type="entry name" value="Ade_MeTrfase_dom_2"/>
</dbReference>
<evidence type="ECO:0000256" key="5">
    <source>
        <dbReference type="ARBA" id="ARBA00022691"/>
    </source>
</evidence>
<keyword evidence="9" id="KW-1185">Reference proteome</keyword>
<dbReference type="EMBL" id="CP103840">
    <property type="protein sequence ID" value="WOB28505.1"/>
    <property type="molecule type" value="Genomic_DNA"/>
</dbReference>
<evidence type="ECO:0000256" key="3">
    <source>
        <dbReference type="ARBA" id="ARBA00022603"/>
    </source>
</evidence>